<keyword evidence="1" id="KW-0812">Transmembrane</keyword>
<evidence type="ECO:0000259" key="2">
    <source>
        <dbReference type="Pfam" id="PF13400"/>
    </source>
</evidence>
<dbReference type="Pfam" id="PF13400">
    <property type="entry name" value="Tad"/>
    <property type="match status" value="1"/>
</dbReference>
<dbReference type="EMBL" id="CP158568">
    <property type="protein sequence ID" value="XBY45532.1"/>
    <property type="molecule type" value="Genomic_DNA"/>
</dbReference>
<name>A0AAU7XBN0_9HYPH</name>
<evidence type="ECO:0000256" key="1">
    <source>
        <dbReference type="SAM" id="Phobius"/>
    </source>
</evidence>
<dbReference type="InterPro" id="IPR028087">
    <property type="entry name" value="Tad_N"/>
</dbReference>
<dbReference type="RefSeq" id="WP_407050626.1">
    <property type="nucleotide sequence ID" value="NZ_CP158568.1"/>
</dbReference>
<feature type="domain" description="Putative Flp pilus-assembly TadG-like N-terminal" evidence="2">
    <location>
        <begin position="16"/>
        <end position="60"/>
    </location>
</feature>
<organism evidence="3">
    <name type="scientific">Methyloraptor flagellatus</name>
    <dbReference type="NCBI Taxonomy" id="3162530"/>
    <lineage>
        <taxon>Bacteria</taxon>
        <taxon>Pseudomonadati</taxon>
        <taxon>Pseudomonadota</taxon>
        <taxon>Alphaproteobacteria</taxon>
        <taxon>Hyphomicrobiales</taxon>
        <taxon>Ancalomicrobiaceae</taxon>
        <taxon>Methyloraptor</taxon>
    </lineage>
</organism>
<feature type="transmembrane region" description="Helical" evidence="1">
    <location>
        <begin position="20"/>
        <end position="39"/>
    </location>
</feature>
<dbReference type="AlphaFoldDB" id="A0AAU7XBN0"/>
<evidence type="ECO:0000313" key="3">
    <source>
        <dbReference type="EMBL" id="XBY45532.1"/>
    </source>
</evidence>
<accession>A0AAU7XBN0</accession>
<gene>
    <name evidence="3" type="ORF">ABS361_04420</name>
</gene>
<keyword evidence="1" id="KW-1133">Transmembrane helix</keyword>
<keyword evidence="1" id="KW-0472">Membrane</keyword>
<sequence>MLGFDTFKKLWGNRRGNVVVVFALTVPIVASATGGFVDFNRMGSLRRQVQDAMDLSVLSAFKTTTVPNNAVALQVFSSRTFDPALKVDIPTFTNPNASSIKGSVTAKYKPAFLSMAGITSLDIAVSSTALAEQSQGIATLTASTVSAKGAFDKQIYFFTKDADGKVISQSLLLDYDYTLNGYNYTSTKVYTPPIGNSKTITIQPYQTYGYYMIAYQDTTYYGKRINPVTSWSDDPNAAKFRKSTGDCSTSSGQTDNWEDGGDNDFADFSLTLKCTKGPTGPLVVRLSR</sequence>
<dbReference type="KEGG" id="mflg:ABS361_04420"/>
<reference evidence="3" key="1">
    <citation type="submission" date="2024-06" db="EMBL/GenBank/DDBJ databases">
        <title>Methylostella associata gen. nov., sp. nov., a novel Ancalomicrobiaceae-affiliated facultatively methylotrophic bacteria that feed on methanotrophs of the genus Methylococcus.</title>
        <authorList>
            <person name="Saltykova V."/>
            <person name="Danilova O.V."/>
            <person name="Oshkin I.Y."/>
            <person name="Belova S.E."/>
            <person name="Pimenov N.V."/>
            <person name="Dedysh S.N."/>
        </authorList>
    </citation>
    <scope>NUCLEOTIDE SEQUENCE</scope>
    <source>
        <strain evidence="3">S20</strain>
    </source>
</reference>
<proteinExistence type="predicted"/>
<protein>
    <submittedName>
        <fullName evidence="3">Pilus assembly protein TadG-related protein</fullName>
    </submittedName>
</protein>